<dbReference type="PROSITE" id="PS00108">
    <property type="entry name" value="PROTEIN_KINASE_ST"/>
    <property type="match status" value="1"/>
</dbReference>
<evidence type="ECO:0000256" key="2">
    <source>
        <dbReference type="ARBA" id="ARBA00022737"/>
    </source>
</evidence>
<evidence type="ECO:0000259" key="5">
    <source>
        <dbReference type="PROSITE" id="PS50011"/>
    </source>
</evidence>
<keyword evidence="6" id="KW-0808">Transferase</keyword>
<dbReference type="PANTHER" id="PTHR44019">
    <property type="entry name" value="WD REPEAT-CONTAINING PROTEIN 55"/>
    <property type="match status" value="1"/>
</dbReference>
<dbReference type="SUPFAM" id="SSF56112">
    <property type="entry name" value="Protein kinase-like (PK-like)"/>
    <property type="match status" value="1"/>
</dbReference>
<dbReference type="InterPro" id="IPR036322">
    <property type="entry name" value="WD40_repeat_dom_sf"/>
</dbReference>
<accession>A0A074RIL7</accession>
<dbReference type="PRINTS" id="PR00320">
    <property type="entry name" value="GPROTEINBRPT"/>
</dbReference>
<dbReference type="SUPFAM" id="SSF50978">
    <property type="entry name" value="WD40 repeat-like"/>
    <property type="match status" value="1"/>
</dbReference>
<dbReference type="HOGENOM" id="CLU_000288_57_24_1"/>
<dbReference type="AlphaFoldDB" id="A0A074RIL7"/>
<dbReference type="OrthoDB" id="6262491at2759"/>
<dbReference type="Pfam" id="PF00400">
    <property type="entry name" value="WD40"/>
    <property type="match status" value="6"/>
</dbReference>
<reference evidence="6 7" key="1">
    <citation type="submission" date="2013-12" db="EMBL/GenBank/DDBJ databases">
        <authorList>
            <person name="Cubeta M."/>
            <person name="Pakala S."/>
            <person name="Fedorova N."/>
            <person name="Thomas E."/>
            <person name="Dean R."/>
            <person name="Jabaji S."/>
            <person name="Neate S."/>
            <person name="Toda T."/>
            <person name="Tavantzis S."/>
            <person name="Vilgalys R."/>
            <person name="Bharathan N."/>
            <person name="Pakala S."/>
            <person name="Losada L.S."/>
            <person name="Zafar N."/>
            <person name="Nierman W."/>
        </authorList>
    </citation>
    <scope>NUCLEOTIDE SEQUENCE [LARGE SCALE GENOMIC DNA]</scope>
    <source>
        <strain evidence="6 7">123E</strain>
    </source>
</reference>
<dbReference type="InterPro" id="IPR015943">
    <property type="entry name" value="WD40/YVTN_repeat-like_dom_sf"/>
</dbReference>
<evidence type="ECO:0000256" key="1">
    <source>
        <dbReference type="ARBA" id="ARBA00022574"/>
    </source>
</evidence>
<keyword evidence="2" id="KW-0677">Repeat</keyword>
<dbReference type="Proteomes" id="UP000027456">
    <property type="component" value="Unassembled WGS sequence"/>
</dbReference>
<dbReference type="PROSITE" id="PS50011">
    <property type="entry name" value="PROTEIN_KINASE_DOM"/>
    <property type="match status" value="1"/>
</dbReference>
<dbReference type="InterPro" id="IPR008271">
    <property type="entry name" value="Ser/Thr_kinase_AS"/>
</dbReference>
<dbReference type="PROSITE" id="PS50294">
    <property type="entry name" value="WD_REPEATS_REGION"/>
    <property type="match status" value="5"/>
</dbReference>
<feature type="compositionally biased region" description="Basic and acidic residues" evidence="4">
    <location>
        <begin position="37"/>
        <end position="49"/>
    </location>
</feature>
<protein>
    <submittedName>
        <fullName evidence="6">Tyrosine kinase family catalytic domain protein</fullName>
    </submittedName>
</protein>
<feature type="repeat" description="WD" evidence="3">
    <location>
        <begin position="277"/>
        <end position="307"/>
    </location>
</feature>
<feature type="non-terminal residue" evidence="6">
    <location>
        <position position="623"/>
    </location>
</feature>
<dbReference type="InterPro" id="IPR011009">
    <property type="entry name" value="Kinase-like_dom_sf"/>
</dbReference>
<keyword evidence="6" id="KW-0418">Kinase</keyword>
<dbReference type="InterPro" id="IPR020472">
    <property type="entry name" value="WD40_PAC1"/>
</dbReference>
<gene>
    <name evidence="6" type="ORF">V565_300780</name>
</gene>
<organism evidence="6 7">
    <name type="scientific">Rhizoctonia solani 123E</name>
    <dbReference type="NCBI Taxonomy" id="1423351"/>
    <lineage>
        <taxon>Eukaryota</taxon>
        <taxon>Fungi</taxon>
        <taxon>Dikarya</taxon>
        <taxon>Basidiomycota</taxon>
        <taxon>Agaricomycotina</taxon>
        <taxon>Agaricomycetes</taxon>
        <taxon>Cantharellales</taxon>
        <taxon>Ceratobasidiaceae</taxon>
        <taxon>Rhizoctonia</taxon>
    </lineage>
</organism>
<feature type="repeat" description="WD" evidence="3">
    <location>
        <begin position="191"/>
        <end position="232"/>
    </location>
</feature>
<dbReference type="Pfam" id="PF07714">
    <property type="entry name" value="PK_Tyr_Ser-Thr"/>
    <property type="match status" value="1"/>
</dbReference>
<name>A0A074RIL7_9AGAM</name>
<dbReference type="STRING" id="1423351.A0A074RIL7"/>
<evidence type="ECO:0000256" key="3">
    <source>
        <dbReference type="PROSITE-ProRule" id="PRU00221"/>
    </source>
</evidence>
<keyword evidence="7" id="KW-1185">Reference proteome</keyword>
<feature type="domain" description="Protein kinase" evidence="5">
    <location>
        <begin position="370"/>
        <end position="623"/>
    </location>
</feature>
<keyword evidence="1 3" id="KW-0853">WD repeat</keyword>
<dbReference type="Gene3D" id="2.130.10.10">
    <property type="entry name" value="YVTN repeat-like/Quinoprotein amine dehydrogenase"/>
    <property type="match status" value="3"/>
</dbReference>
<dbReference type="PRINTS" id="PR00109">
    <property type="entry name" value="TYRKINASE"/>
</dbReference>
<dbReference type="Gene3D" id="1.10.510.10">
    <property type="entry name" value="Transferase(Phosphotransferase) domain 1"/>
    <property type="match status" value="1"/>
</dbReference>
<dbReference type="InterPro" id="IPR019775">
    <property type="entry name" value="WD40_repeat_CS"/>
</dbReference>
<feature type="repeat" description="WD" evidence="3">
    <location>
        <begin position="234"/>
        <end position="275"/>
    </location>
</feature>
<dbReference type="PANTHER" id="PTHR44019:SF8">
    <property type="entry name" value="POC1 CENTRIOLAR PROTEIN HOMOLOG"/>
    <property type="match status" value="1"/>
</dbReference>
<dbReference type="GO" id="GO:0005524">
    <property type="term" value="F:ATP binding"/>
    <property type="evidence" value="ECO:0007669"/>
    <property type="project" value="InterPro"/>
</dbReference>
<proteinExistence type="predicted"/>
<evidence type="ECO:0000256" key="4">
    <source>
        <dbReference type="SAM" id="MobiDB-lite"/>
    </source>
</evidence>
<evidence type="ECO:0000313" key="6">
    <source>
        <dbReference type="EMBL" id="KEP45220.1"/>
    </source>
</evidence>
<dbReference type="CDD" id="cd00200">
    <property type="entry name" value="WD40"/>
    <property type="match status" value="1"/>
</dbReference>
<dbReference type="InterPro" id="IPR001680">
    <property type="entry name" value="WD40_rpt"/>
</dbReference>
<sequence>MTEQVQSCPPPIVHEGHTSTVTSVAFSPDGNSVASSSDDKTIQTWDAHRPSPIGEPLTGHSSSVWSVAYSPLGDVIASGSSDHTVRLWDVNTRQQLGAMEGDHRFFSVAFSPDAKLIASGCGAYSYSPSSYIVQLWDVQKMKAVANPFKGHTYDVWSVRFSPDGSRLVSGSDDNKIRVWDVERGTTIVGPLKGHTNTVRSVAFSPGGSQIVSGSYDRTVRMWDARDGKLIGNPYQGHTNWVNSVAFSPCGTYVASGGDDNTVRIWDVRTGRQVDQAFQEHAHWVWSVAFSPCGHYVASGSGDAKVIIRSILATYPQLSNILDPHIAPVDEGGLAQDGAVQIISHMSTQQIFECLIGAGCIDLSAQMDTHQNTAMIASGGGFGDIWVGQLHNGKGSDQGMANRAREMQRAARELFYWLLMEHRNIHQLMGVIVFKDQYLGMVSEWMENGHLHKYLDNNPDADRYQLCIDVASGLEYMHSCSMVHGDLKAINVLVSPDGIARISDFDFSVMSEASSLTFSESSNSRLGSTRWVAPEMLGEDTPIRTKESDVYALGMEIFTGSVPYPECQKDFNVMKKVDRGTLPNRPTQHLGTDQRGDVVWELMLSCWSRTLDKRPSAERVVEVV</sequence>
<feature type="region of interest" description="Disordered" evidence="4">
    <location>
        <begin position="28"/>
        <end position="57"/>
    </location>
</feature>
<feature type="repeat" description="WD" evidence="3">
    <location>
        <begin position="148"/>
        <end position="189"/>
    </location>
</feature>
<evidence type="ECO:0000313" key="7">
    <source>
        <dbReference type="Proteomes" id="UP000027456"/>
    </source>
</evidence>
<dbReference type="PROSITE" id="PS00678">
    <property type="entry name" value="WD_REPEATS_1"/>
    <property type="match status" value="4"/>
</dbReference>
<dbReference type="InterPro" id="IPR050505">
    <property type="entry name" value="WDR55/POC1"/>
</dbReference>
<dbReference type="InterPro" id="IPR001245">
    <property type="entry name" value="Ser-Thr/Tyr_kinase_cat_dom"/>
</dbReference>
<dbReference type="SMART" id="SM00220">
    <property type="entry name" value="S_TKc"/>
    <property type="match status" value="1"/>
</dbReference>
<dbReference type="GO" id="GO:0004672">
    <property type="term" value="F:protein kinase activity"/>
    <property type="evidence" value="ECO:0007669"/>
    <property type="project" value="InterPro"/>
</dbReference>
<dbReference type="InterPro" id="IPR000719">
    <property type="entry name" value="Prot_kinase_dom"/>
</dbReference>
<feature type="repeat" description="WD" evidence="3">
    <location>
        <begin position="14"/>
        <end position="46"/>
    </location>
</feature>
<feature type="repeat" description="WD" evidence="3">
    <location>
        <begin position="57"/>
        <end position="98"/>
    </location>
</feature>
<dbReference type="EMBL" id="AZST01002078">
    <property type="protein sequence ID" value="KEP45220.1"/>
    <property type="molecule type" value="Genomic_DNA"/>
</dbReference>
<dbReference type="SMART" id="SM00320">
    <property type="entry name" value="WD40"/>
    <property type="match status" value="7"/>
</dbReference>
<comment type="caution">
    <text evidence="6">The sequence shown here is derived from an EMBL/GenBank/DDBJ whole genome shotgun (WGS) entry which is preliminary data.</text>
</comment>
<dbReference type="PROSITE" id="PS50082">
    <property type="entry name" value="WD_REPEATS_2"/>
    <property type="match status" value="6"/>
</dbReference>